<accession>A0A4S3MKF0</accession>
<organism evidence="1 2">
    <name type="scientific">Aliigemmobacter aestuarii</name>
    <dbReference type="NCBI Taxonomy" id="1445661"/>
    <lineage>
        <taxon>Bacteria</taxon>
        <taxon>Pseudomonadati</taxon>
        <taxon>Pseudomonadota</taxon>
        <taxon>Alphaproteobacteria</taxon>
        <taxon>Rhodobacterales</taxon>
        <taxon>Paracoccaceae</taxon>
        <taxon>Aliigemmobacter</taxon>
    </lineage>
</organism>
<dbReference type="Proteomes" id="UP000309450">
    <property type="component" value="Unassembled WGS sequence"/>
</dbReference>
<proteinExistence type="predicted"/>
<dbReference type="RefSeq" id="WP_136395550.1">
    <property type="nucleotide sequence ID" value="NZ_SSND01000004.1"/>
</dbReference>
<protein>
    <submittedName>
        <fullName evidence="1">Uncharacterized protein</fullName>
    </submittedName>
</protein>
<evidence type="ECO:0000313" key="1">
    <source>
        <dbReference type="EMBL" id="THD82442.1"/>
    </source>
</evidence>
<dbReference type="AlphaFoldDB" id="A0A4S3MKF0"/>
<sequence length="126" mass="13420">MTGILRPAALEGATPVLPDGWEMDVEAAILVDPAHPQAMEWRAALMAQGIEVFLGPDDLTLDEAPLVVVPAESRHRPDVAGRMDRTLAAFPDARVCFVTGTAASDVFAACPDAARLRFVFPLTGSH</sequence>
<comment type="caution">
    <text evidence="1">The sequence shown here is derived from an EMBL/GenBank/DDBJ whole genome shotgun (WGS) entry which is preliminary data.</text>
</comment>
<name>A0A4S3MKF0_9RHOB</name>
<evidence type="ECO:0000313" key="2">
    <source>
        <dbReference type="Proteomes" id="UP000309450"/>
    </source>
</evidence>
<keyword evidence="2" id="KW-1185">Reference proteome</keyword>
<dbReference type="EMBL" id="SSND01000004">
    <property type="protein sequence ID" value="THD82442.1"/>
    <property type="molecule type" value="Genomic_DNA"/>
</dbReference>
<gene>
    <name evidence="1" type="ORF">E7811_15480</name>
</gene>
<reference evidence="1 2" key="1">
    <citation type="submission" date="2019-04" db="EMBL/GenBank/DDBJ databases">
        <title>Draft genome sequence of Gemmobacter aestuarii sp. nov.</title>
        <authorList>
            <person name="Hameed A."/>
            <person name="Lin S.-Y."/>
            <person name="Shahina M."/>
            <person name="Lai W.-A."/>
            <person name="Young C.-C."/>
        </authorList>
    </citation>
    <scope>NUCLEOTIDE SEQUENCE [LARGE SCALE GENOMIC DNA]</scope>
    <source>
        <strain evidence="1 2">CC-PW-75</strain>
    </source>
</reference>